<organism evidence="3 4">
    <name type="scientific">Collybiopsis confluens</name>
    <dbReference type="NCBI Taxonomy" id="2823264"/>
    <lineage>
        <taxon>Eukaryota</taxon>
        <taxon>Fungi</taxon>
        <taxon>Dikarya</taxon>
        <taxon>Basidiomycota</taxon>
        <taxon>Agaricomycotina</taxon>
        <taxon>Agaricomycetes</taxon>
        <taxon>Agaricomycetidae</taxon>
        <taxon>Agaricales</taxon>
        <taxon>Marasmiineae</taxon>
        <taxon>Omphalotaceae</taxon>
        <taxon>Collybiopsis</taxon>
    </lineage>
</organism>
<evidence type="ECO:0000256" key="2">
    <source>
        <dbReference type="SAM" id="Phobius"/>
    </source>
</evidence>
<evidence type="ECO:0000313" key="4">
    <source>
        <dbReference type="Proteomes" id="UP000518752"/>
    </source>
</evidence>
<sequence>MAQPVFDEHPLEEYLREAGEASELMPGGSAEFLPAKEQGDGREDAGVQDGIYLALCSGFFTNLIQAVRSMAMAQSSSGAFVERFKYSVISSSLLASSLVQPHAAQMPRIPGHHSRTPSFEFRETRHQQPIHSLTHDSQYHTFLLALAFAALLFGTGYYLTSVLVFGTSVSFVTHLYFKQYLDTLNDLIAAGNVWDSVVQEAMTTLETEELTTSNTPFTPSSSLRVALHSTLLTTQSQCDDVRQLLSALTSQSELTQISEMYAPPSPKPSKFLPLPPTRPSSFPQATRVRNQTISAPDNKRATWNGSYTLLANAGSPSAQITRRGEKRRSDLSALLEMTGPAQNLSKNQSLSAPVTPNLEEANRLEGVAEEESDDPFPPYKNKARHSVSEYRPFGSAALKLRRGRMVAGLNTFRSSISVPNSPPLAGLDSSLSTPTSSRSSTYFSSARSPRSPQHFATLLAASRFTSMQAPRHPLSSSSLQLALQNALAAKRYACSHLLALRFVEEGEDEAYWEDVKSVMSLLTSSLVDAGARLTEALDFVDDQRRQDGTPSPSAVQTGMRMSSLDEEDVDADMVMLDDFRRSSLLSGQQRRRTSIMQPNSFAPIPSHLSRFATHVEAIASALEDAREQLIMCVSKLKSDTDPVGDVEVMENLESSPGTTGATLEKEKEHPALQAYERLRRELGLALRECERGRERLLDAILPPQQQSESSEDGFSSDEHDLPHDLPALGHDGRSDESSEKPELIPLLEYELSSDPTSPADRVAIVQAMDDVTAHLLRTSTTEHLPLPGIEHVYEADSGSVGLFARERSKLTREERIRLARKVKEEDRQGQGGLPSSSLDDQHSSSSRELWGPGSEVVQELKDVIWKVGERRRRMADGQVHNVVPEAIRIVD</sequence>
<evidence type="ECO:0000256" key="1">
    <source>
        <dbReference type="SAM" id="MobiDB-lite"/>
    </source>
</evidence>
<feature type="transmembrane region" description="Helical" evidence="2">
    <location>
        <begin position="142"/>
        <end position="165"/>
    </location>
</feature>
<feature type="compositionally biased region" description="Low complexity" evidence="1">
    <location>
        <begin position="429"/>
        <end position="449"/>
    </location>
</feature>
<comment type="caution">
    <text evidence="3">The sequence shown here is derived from an EMBL/GenBank/DDBJ whole genome shotgun (WGS) entry which is preliminary data.</text>
</comment>
<reference evidence="3 4" key="1">
    <citation type="journal article" date="2020" name="ISME J.">
        <title>Uncovering the hidden diversity of litter-decomposition mechanisms in mushroom-forming fungi.</title>
        <authorList>
            <person name="Floudas D."/>
            <person name="Bentzer J."/>
            <person name="Ahren D."/>
            <person name="Johansson T."/>
            <person name="Persson P."/>
            <person name="Tunlid A."/>
        </authorList>
    </citation>
    <scope>NUCLEOTIDE SEQUENCE [LARGE SCALE GENOMIC DNA]</scope>
    <source>
        <strain evidence="3 4">CBS 406.79</strain>
    </source>
</reference>
<dbReference type="Proteomes" id="UP000518752">
    <property type="component" value="Unassembled WGS sequence"/>
</dbReference>
<keyword evidence="2" id="KW-0812">Transmembrane</keyword>
<protein>
    <submittedName>
        <fullName evidence="3">Uncharacterized protein</fullName>
    </submittedName>
</protein>
<feature type="region of interest" description="Disordered" evidence="1">
    <location>
        <begin position="423"/>
        <end position="449"/>
    </location>
</feature>
<feature type="region of interest" description="Disordered" evidence="1">
    <location>
        <begin position="821"/>
        <end position="852"/>
    </location>
</feature>
<feature type="compositionally biased region" description="Basic and acidic residues" evidence="1">
    <location>
        <begin position="730"/>
        <end position="740"/>
    </location>
</feature>
<feature type="compositionally biased region" description="Polar residues" evidence="1">
    <location>
        <begin position="548"/>
        <end position="560"/>
    </location>
</feature>
<dbReference type="OrthoDB" id="21151at2759"/>
<feature type="compositionally biased region" description="Pro residues" evidence="1">
    <location>
        <begin position="263"/>
        <end position="278"/>
    </location>
</feature>
<keyword evidence="4" id="KW-1185">Reference proteome</keyword>
<keyword evidence="2" id="KW-0472">Membrane</keyword>
<dbReference type="AlphaFoldDB" id="A0A8H5HNL0"/>
<feature type="region of interest" description="Disordered" evidence="1">
    <location>
        <begin position="542"/>
        <end position="562"/>
    </location>
</feature>
<feature type="compositionally biased region" description="Low complexity" evidence="1">
    <location>
        <begin position="835"/>
        <end position="846"/>
    </location>
</feature>
<accession>A0A8H5HNL0</accession>
<feature type="region of interest" description="Disordered" evidence="1">
    <location>
        <begin position="698"/>
        <end position="740"/>
    </location>
</feature>
<evidence type="ECO:0000313" key="3">
    <source>
        <dbReference type="EMBL" id="KAF5386411.1"/>
    </source>
</evidence>
<dbReference type="EMBL" id="JAACJN010000036">
    <property type="protein sequence ID" value="KAF5386411.1"/>
    <property type="molecule type" value="Genomic_DNA"/>
</dbReference>
<feature type="region of interest" description="Disordered" evidence="1">
    <location>
        <begin position="263"/>
        <end position="284"/>
    </location>
</feature>
<proteinExistence type="predicted"/>
<name>A0A8H5HNL0_9AGAR</name>
<keyword evidence="2" id="KW-1133">Transmembrane helix</keyword>
<gene>
    <name evidence="3" type="ORF">D9757_006676</name>
</gene>